<proteinExistence type="predicted"/>
<name>A0AAV6UVP8_9ARAC</name>
<dbReference type="AlphaFoldDB" id="A0AAV6UVP8"/>
<comment type="caution">
    <text evidence="2">The sequence shown here is derived from an EMBL/GenBank/DDBJ whole genome shotgun (WGS) entry which is preliminary data.</text>
</comment>
<organism evidence="2 3">
    <name type="scientific">Oedothorax gibbosus</name>
    <dbReference type="NCBI Taxonomy" id="931172"/>
    <lineage>
        <taxon>Eukaryota</taxon>
        <taxon>Metazoa</taxon>
        <taxon>Ecdysozoa</taxon>
        <taxon>Arthropoda</taxon>
        <taxon>Chelicerata</taxon>
        <taxon>Arachnida</taxon>
        <taxon>Araneae</taxon>
        <taxon>Araneomorphae</taxon>
        <taxon>Entelegynae</taxon>
        <taxon>Araneoidea</taxon>
        <taxon>Linyphiidae</taxon>
        <taxon>Erigoninae</taxon>
        <taxon>Oedothorax</taxon>
    </lineage>
</organism>
<keyword evidence="3" id="KW-1185">Reference proteome</keyword>
<sequence>MTWGNNVIKVVFRDEFYEEKYRSKFENFFKEILNPDEHFIVTSQVYDNTEQEYRKNQDSFVSVKLSKQQPKSSSSQKVCLVNRALEVEHMSRSSDTNLFSRTLEVANINRNSTVSHMDCPSKVADVTQYLNITQEGSDSKLSNGGIYPEVVNSDQSLQTELEGRGKKKSYKKMSEVEDETFNT</sequence>
<dbReference type="Proteomes" id="UP000827092">
    <property type="component" value="Unassembled WGS sequence"/>
</dbReference>
<evidence type="ECO:0000313" key="3">
    <source>
        <dbReference type="Proteomes" id="UP000827092"/>
    </source>
</evidence>
<gene>
    <name evidence="2" type="ORF">JTE90_008436</name>
</gene>
<evidence type="ECO:0000313" key="2">
    <source>
        <dbReference type="EMBL" id="KAG8187550.1"/>
    </source>
</evidence>
<protein>
    <submittedName>
        <fullName evidence="2">Uncharacterized protein</fullName>
    </submittedName>
</protein>
<reference evidence="2 3" key="1">
    <citation type="journal article" date="2022" name="Nat. Ecol. Evol.">
        <title>A masculinizing supergene underlies an exaggerated male reproductive morph in a spider.</title>
        <authorList>
            <person name="Hendrickx F."/>
            <person name="De Corte Z."/>
            <person name="Sonet G."/>
            <person name="Van Belleghem S.M."/>
            <person name="Kostlbacher S."/>
            <person name="Vangestel C."/>
        </authorList>
    </citation>
    <scope>NUCLEOTIDE SEQUENCE [LARGE SCALE GENOMIC DNA]</scope>
    <source>
        <strain evidence="2">W744_W776</strain>
    </source>
</reference>
<evidence type="ECO:0000256" key="1">
    <source>
        <dbReference type="SAM" id="MobiDB-lite"/>
    </source>
</evidence>
<dbReference type="EMBL" id="JAFNEN010000268">
    <property type="protein sequence ID" value="KAG8187550.1"/>
    <property type="molecule type" value="Genomic_DNA"/>
</dbReference>
<accession>A0AAV6UVP8</accession>
<feature type="region of interest" description="Disordered" evidence="1">
    <location>
        <begin position="137"/>
        <end position="183"/>
    </location>
</feature>